<organism evidence="2 3">
    <name type="scientific">Culex pipiens pipiens</name>
    <name type="common">Northern house mosquito</name>
    <dbReference type="NCBI Taxonomy" id="38569"/>
    <lineage>
        <taxon>Eukaryota</taxon>
        <taxon>Metazoa</taxon>
        <taxon>Ecdysozoa</taxon>
        <taxon>Arthropoda</taxon>
        <taxon>Hexapoda</taxon>
        <taxon>Insecta</taxon>
        <taxon>Pterygota</taxon>
        <taxon>Neoptera</taxon>
        <taxon>Endopterygota</taxon>
        <taxon>Diptera</taxon>
        <taxon>Nematocera</taxon>
        <taxon>Culicoidea</taxon>
        <taxon>Culicidae</taxon>
        <taxon>Culicinae</taxon>
        <taxon>Culicini</taxon>
        <taxon>Culex</taxon>
        <taxon>Culex</taxon>
    </lineage>
</organism>
<gene>
    <name evidence="2" type="ORF">pipiens_013847</name>
</gene>
<dbReference type="AlphaFoldDB" id="A0ABD1CWX7"/>
<keyword evidence="1" id="KW-0732">Signal</keyword>
<protein>
    <recommendedName>
        <fullName evidence="4">Protein sleepless</fullName>
    </recommendedName>
</protein>
<comment type="caution">
    <text evidence="2">The sequence shown here is derived from an EMBL/GenBank/DDBJ whole genome shotgun (WGS) entry which is preliminary data.</text>
</comment>
<proteinExistence type="predicted"/>
<evidence type="ECO:0008006" key="4">
    <source>
        <dbReference type="Google" id="ProtNLM"/>
    </source>
</evidence>
<feature type="signal peptide" evidence="1">
    <location>
        <begin position="1"/>
        <end position="23"/>
    </location>
</feature>
<evidence type="ECO:0000313" key="2">
    <source>
        <dbReference type="EMBL" id="KAL1380922.1"/>
    </source>
</evidence>
<dbReference type="Proteomes" id="UP001562425">
    <property type="component" value="Unassembled WGS sequence"/>
</dbReference>
<evidence type="ECO:0000256" key="1">
    <source>
        <dbReference type="SAM" id="SignalP"/>
    </source>
</evidence>
<sequence>MSSALSVVLAVVILTVAWNNVNSLMCYQCVSPVNWDHCIFHATVQNCSTVPKLANYTEDNIACGRFTVATNKGPDFARVHIARCVPSASNQTDCRGVGLLPGVESDVTECQKCTTDLCNDYLNVTTSGEAN</sequence>
<accession>A0ABD1CWX7</accession>
<name>A0ABD1CWX7_CULPP</name>
<keyword evidence="3" id="KW-1185">Reference proteome</keyword>
<reference evidence="2 3" key="1">
    <citation type="submission" date="2024-05" db="EMBL/GenBank/DDBJ databases">
        <title>Culex pipiens pipiens assembly and annotation.</title>
        <authorList>
            <person name="Alout H."/>
            <person name="Durand T."/>
        </authorList>
    </citation>
    <scope>NUCLEOTIDE SEQUENCE [LARGE SCALE GENOMIC DNA]</scope>
    <source>
        <strain evidence="2">HA-2024</strain>
        <tissue evidence="2">Whole body</tissue>
    </source>
</reference>
<dbReference type="EMBL" id="JBEHCU010008896">
    <property type="protein sequence ID" value="KAL1380922.1"/>
    <property type="molecule type" value="Genomic_DNA"/>
</dbReference>
<feature type="chain" id="PRO_5044803039" description="Protein sleepless" evidence="1">
    <location>
        <begin position="24"/>
        <end position="131"/>
    </location>
</feature>
<evidence type="ECO:0000313" key="3">
    <source>
        <dbReference type="Proteomes" id="UP001562425"/>
    </source>
</evidence>